<protein>
    <submittedName>
        <fullName evidence="1">Uncharacterized protein</fullName>
    </submittedName>
</protein>
<organism evidence="1 3">
    <name type="scientific">Candidatus Regiella insecticola LSR1</name>
    <dbReference type="NCBI Taxonomy" id="663321"/>
    <lineage>
        <taxon>Bacteria</taxon>
        <taxon>Pseudomonadati</taxon>
        <taxon>Pseudomonadota</taxon>
        <taxon>Gammaproteobacteria</taxon>
        <taxon>Enterobacterales</taxon>
        <taxon>Enterobacteriaceae</taxon>
        <taxon>aphid secondary symbionts</taxon>
        <taxon>Candidatus Regiella</taxon>
    </lineage>
</organism>
<proteinExistence type="predicted"/>
<gene>
    <name evidence="1" type="ORF">REG_0804</name>
    <name evidence="2" type="ORF">REG_0805</name>
</gene>
<dbReference type="AlphaFoldDB" id="E0WS72"/>
<dbReference type="HOGENOM" id="CLU_2068851_0_0_6"/>
<evidence type="ECO:0000313" key="2">
    <source>
        <dbReference type="EMBL" id="EFL92207.1"/>
    </source>
</evidence>
<evidence type="ECO:0000313" key="3">
    <source>
        <dbReference type="Proteomes" id="UP000005726"/>
    </source>
</evidence>
<dbReference type="RefSeq" id="WP_006704611.1">
    <property type="nucleotide sequence ID" value="NZ_CAWLGB010000002.1"/>
</dbReference>
<accession>E0WS72</accession>
<dbReference type="Proteomes" id="UP000005726">
    <property type="component" value="Unassembled WGS sequence"/>
</dbReference>
<sequence length="118" mass="13548">MEAVQQNRPLESELIRAPKSKEGIVSLTQRNPHPSIASAMELSLSYLTANNIRPSMTLSEYAKFTGMELRQVQSDAERNYLPLLKRTINNRRELKRINMVALYAIPVIECFDTIEKRV</sequence>
<keyword evidence="3" id="KW-1185">Reference proteome</keyword>
<dbReference type="EMBL" id="GL379590">
    <property type="protein sequence ID" value="EFL92207.1"/>
    <property type="molecule type" value="Genomic_DNA"/>
</dbReference>
<name>E0WS72_9ENTR</name>
<dbReference type="EMBL" id="GL379590">
    <property type="protein sequence ID" value="EFL92206.1"/>
    <property type="molecule type" value="Genomic_DNA"/>
</dbReference>
<evidence type="ECO:0000313" key="1">
    <source>
        <dbReference type="EMBL" id="EFL92206.1"/>
    </source>
</evidence>
<reference evidence="1" key="1">
    <citation type="journal article" date="2009" name="Environ. Microbiol.">
        <title>Dynamics of genome evolution in facultative symbionts of aphids.</title>
        <authorList>
            <person name="Degnan P.H."/>
            <person name="Leonardo T.E."/>
            <person name="Cass B.N."/>
            <person name="Hurwitz B."/>
            <person name="Stern D."/>
            <person name="Gibbs R.A."/>
            <person name="Richards S."/>
            <person name="Moran N.A."/>
        </authorList>
    </citation>
    <scope>NUCLEOTIDE SEQUENCE [LARGE SCALE GENOMIC DNA]</scope>
    <source>
        <strain evidence="1">LSR1</strain>
    </source>
</reference>